<comment type="caution">
    <text evidence="1">The sequence shown here is derived from an EMBL/GenBank/DDBJ whole genome shotgun (WGS) entry which is preliminary data.</text>
</comment>
<reference evidence="1" key="1">
    <citation type="journal article" date="2015" name="Genome Biol. Evol.">
        <title>Organellar Genomes of White Spruce (Picea glauca): Assembly and Annotation.</title>
        <authorList>
            <person name="Jackman S.D."/>
            <person name="Warren R.L."/>
            <person name="Gibb E.A."/>
            <person name="Vandervalk B.P."/>
            <person name="Mohamadi H."/>
            <person name="Chu J."/>
            <person name="Raymond A."/>
            <person name="Pleasance S."/>
            <person name="Coope R."/>
            <person name="Wildung M.R."/>
            <person name="Ritland C.E."/>
            <person name="Bousquet J."/>
            <person name="Jones S.J."/>
            <person name="Bohlmann J."/>
            <person name="Birol I."/>
        </authorList>
    </citation>
    <scope>NUCLEOTIDE SEQUENCE [LARGE SCALE GENOMIC DNA]</scope>
    <source>
        <tissue evidence="1">Flushing bud</tissue>
    </source>
</reference>
<proteinExistence type="predicted"/>
<keyword evidence="1" id="KW-0496">Mitochondrion</keyword>
<accession>A0A101M4E0</accession>
<gene>
    <name evidence="1" type="ORF">ABT39_MTgene629</name>
</gene>
<protein>
    <submittedName>
        <fullName evidence="1">Uncharacterized protein</fullName>
    </submittedName>
</protein>
<dbReference type="AlphaFoldDB" id="A0A101M4E0"/>
<evidence type="ECO:0000313" key="1">
    <source>
        <dbReference type="EMBL" id="KUM50785.1"/>
    </source>
</evidence>
<organism evidence="1">
    <name type="scientific">Picea glauca</name>
    <name type="common">White spruce</name>
    <name type="synonym">Pinus glauca</name>
    <dbReference type="NCBI Taxonomy" id="3330"/>
    <lineage>
        <taxon>Eukaryota</taxon>
        <taxon>Viridiplantae</taxon>
        <taxon>Streptophyta</taxon>
        <taxon>Embryophyta</taxon>
        <taxon>Tracheophyta</taxon>
        <taxon>Spermatophyta</taxon>
        <taxon>Pinopsida</taxon>
        <taxon>Pinidae</taxon>
        <taxon>Conifers I</taxon>
        <taxon>Pinales</taxon>
        <taxon>Pinaceae</taxon>
        <taxon>Picea</taxon>
    </lineage>
</organism>
<sequence>MLSISMFNKARPLSILLIKRLEGPFPFLSSRPRIGAHLPFPASLIYGLGGKVVDRPFLLLALVPLQSLPSSDCTSLSRPHRAHGGSINEAIVLALVLCSPLASCLTNSEHRVLLLYSLPDSAHEILLTCAPSSTILSPSLSILISLAIITDKRAPTSVS</sequence>
<geneLocation type="mitochondrion" evidence="1"/>
<dbReference type="EMBL" id="LKAM01000001">
    <property type="protein sequence ID" value="KUM50785.1"/>
    <property type="molecule type" value="Genomic_DNA"/>
</dbReference>
<name>A0A101M4E0_PICGL</name>